<dbReference type="OrthoDB" id="10052040at2759"/>
<comment type="subcellular location">
    <subcellularLocation>
        <location evidence="1">Cytoplasm</location>
    </subcellularLocation>
</comment>
<evidence type="ECO:0000313" key="8">
    <source>
        <dbReference type="EMBL" id="KGQ00922.1"/>
    </source>
</evidence>
<dbReference type="Proteomes" id="UP000002059">
    <property type="component" value="Partially assembled WGS sequence"/>
</dbReference>
<dbReference type="InterPro" id="IPR017998">
    <property type="entry name" value="Chaperone_TCP-1"/>
</dbReference>
<dbReference type="GO" id="GO:0005832">
    <property type="term" value="C:chaperonin-containing T-complex"/>
    <property type="evidence" value="ECO:0007669"/>
    <property type="project" value="UniProtKB-ARBA"/>
</dbReference>
<dbReference type="PROSITE" id="PS00750">
    <property type="entry name" value="TCP1_1"/>
    <property type="match status" value="1"/>
</dbReference>
<dbReference type="SUPFAM" id="SSF54849">
    <property type="entry name" value="GroEL-intermediate domain like"/>
    <property type="match status" value="1"/>
</dbReference>
<dbReference type="GO" id="GO:0140662">
    <property type="term" value="F:ATP-dependent protein folding chaperone"/>
    <property type="evidence" value="ECO:0007669"/>
    <property type="project" value="InterPro"/>
</dbReference>
<evidence type="ECO:0000313" key="9">
    <source>
        <dbReference type="Proteomes" id="UP000002059"/>
    </source>
</evidence>
<gene>
    <name evidence="8" type="ORF">PAAG_12392</name>
</gene>
<dbReference type="GO" id="GO:0051082">
    <property type="term" value="F:unfolded protein binding"/>
    <property type="evidence" value="ECO:0007669"/>
    <property type="project" value="InterPro"/>
</dbReference>
<dbReference type="KEGG" id="pbl:PAAG_12392"/>
<sequence length="191" mass="20571">MSAAQLLNPKAESRRRGEALRVNISAGEGLQDVLKSNLGPSGTIKMLVDGAGAIKLTKDGNVLLREMQIQNPTAVMIARAATAQDDITGDGTTSVVLLVGELLKQADRHLSEGLHPRVLTDGYEIAKNEALKFLDSFKLHRDIDREILLSVARTSLSTKLNSALAEKLTPDIVDAVLAIHRPPNKPDLHMG</sequence>
<dbReference type="InterPro" id="IPR027413">
    <property type="entry name" value="GROEL-like_equatorial_sf"/>
</dbReference>
<dbReference type="EMBL" id="KN294015">
    <property type="protein sequence ID" value="KGQ00922.1"/>
    <property type="molecule type" value="Genomic_DNA"/>
</dbReference>
<dbReference type="FunFam" id="1.10.560.10:FF:000058">
    <property type="entry name" value="T-complex protein 1 subunit zeta"/>
    <property type="match status" value="1"/>
</dbReference>
<keyword evidence="3" id="KW-0963">Cytoplasm</keyword>
<comment type="similarity">
    <text evidence="2 7">Belongs to the TCP-1 chaperonin family.</text>
</comment>
<organism evidence="8 9">
    <name type="scientific">Paracoccidioides lutzii (strain ATCC MYA-826 / Pb01)</name>
    <name type="common">Paracoccidioides brasiliensis</name>
    <dbReference type="NCBI Taxonomy" id="502779"/>
    <lineage>
        <taxon>Eukaryota</taxon>
        <taxon>Fungi</taxon>
        <taxon>Dikarya</taxon>
        <taxon>Ascomycota</taxon>
        <taxon>Pezizomycotina</taxon>
        <taxon>Eurotiomycetes</taxon>
        <taxon>Eurotiomycetidae</taxon>
        <taxon>Onygenales</taxon>
        <taxon>Ajellomycetaceae</taxon>
        <taxon>Paracoccidioides</taxon>
    </lineage>
</organism>
<dbReference type="OMA" id="WVFIARI"/>
<evidence type="ECO:0000256" key="4">
    <source>
        <dbReference type="ARBA" id="ARBA00022741"/>
    </source>
</evidence>
<dbReference type="Gene3D" id="1.10.560.10">
    <property type="entry name" value="GroEL-like equatorial domain"/>
    <property type="match status" value="1"/>
</dbReference>
<dbReference type="AlphaFoldDB" id="A0A0A2V3G4"/>
<evidence type="ECO:0000256" key="3">
    <source>
        <dbReference type="ARBA" id="ARBA00022490"/>
    </source>
</evidence>
<keyword evidence="4 7" id="KW-0547">Nucleotide-binding</keyword>
<keyword evidence="5 7" id="KW-0067">ATP-binding</keyword>
<dbReference type="PRINTS" id="PR00304">
    <property type="entry name" value="TCOMPLEXTCP1"/>
</dbReference>
<dbReference type="SUPFAM" id="SSF48592">
    <property type="entry name" value="GroEL equatorial domain-like"/>
    <property type="match status" value="1"/>
</dbReference>
<keyword evidence="9" id="KW-1185">Reference proteome</keyword>
<dbReference type="InterPro" id="IPR002423">
    <property type="entry name" value="Cpn60/GroEL/TCP-1"/>
</dbReference>
<proteinExistence type="inferred from homology"/>
<dbReference type="Pfam" id="PF00118">
    <property type="entry name" value="Cpn60_TCP1"/>
    <property type="match status" value="1"/>
</dbReference>
<dbReference type="GeneID" id="9093775"/>
<evidence type="ECO:0000256" key="6">
    <source>
        <dbReference type="ARBA" id="ARBA00023186"/>
    </source>
</evidence>
<protein>
    <submittedName>
        <fullName evidence="8">T-complex protein 1 subunit zeta</fullName>
    </submittedName>
</protein>
<accession>A0A0A2V3G4</accession>
<dbReference type="PROSITE" id="PS00751">
    <property type="entry name" value="TCP1_2"/>
    <property type="match status" value="1"/>
</dbReference>
<dbReference type="RefSeq" id="XP_015702490.1">
    <property type="nucleotide sequence ID" value="XM_015847886.1"/>
</dbReference>
<dbReference type="STRING" id="502779.A0A0A2V3G4"/>
<dbReference type="HOGENOM" id="CLU_008891_2_0_1"/>
<dbReference type="VEuPathDB" id="FungiDB:PAAG_12392"/>
<evidence type="ECO:0000256" key="5">
    <source>
        <dbReference type="ARBA" id="ARBA00022840"/>
    </source>
</evidence>
<evidence type="ECO:0000256" key="7">
    <source>
        <dbReference type="RuleBase" id="RU004187"/>
    </source>
</evidence>
<evidence type="ECO:0000256" key="2">
    <source>
        <dbReference type="ARBA" id="ARBA00008020"/>
    </source>
</evidence>
<evidence type="ECO:0000256" key="1">
    <source>
        <dbReference type="ARBA" id="ARBA00004496"/>
    </source>
</evidence>
<name>A0A0A2V3G4_PARBA</name>
<dbReference type="PANTHER" id="PTHR11353">
    <property type="entry name" value="CHAPERONIN"/>
    <property type="match status" value="1"/>
</dbReference>
<keyword evidence="6 7" id="KW-0143">Chaperone</keyword>
<dbReference type="GO" id="GO:0016887">
    <property type="term" value="F:ATP hydrolysis activity"/>
    <property type="evidence" value="ECO:0007669"/>
    <property type="project" value="InterPro"/>
</dbReference>
<dbReference type="GO" id="GO:0005524">
    <property type="term" value="F:ATP binding"/>
    <property type="evidence" value="ECO:0007669"/>
    <property type="project" value="UniProtKB-KW"/>
</dbReference>
<dbReference type="InterPro" id="IPR027410">
    <property type="entry name" value="TCP-1-like_intermed_sf"/>
</dbReference>
<dbReference type="InterPro" id="IPR002194">
    <property type="entry name" value="Chaperonin_TCP-1_CS"/>
</dbReference>
<dbReference type="PROSITE" id="PS00995">
    <property type="entry name" value="TCP1_3"/>
    <property type="match status" value="1"/>
</dbReference>
<reference evidence="8 9" key="1">
    <citation type="journal article" date="2011" name="PLoS Genet.">
        <title>Comparative genomic analysis of human fungal pathogens causing paracoccidioidomycosis.</title>
        <authorList>
            <person name="Desjardins C.A."/>
            <person name="Champion M.D."/>
            <person name="Holder J.W."/>
            <person name="Muszewska A."/>
            <person name="Goldberg J."/>
            <person name="Bailao A.M."/>
            <person name="Brigido M.M."/>
            <person name="Ferreira M.E."/>
            <person name="Garcia A.M."/>
            <person name="Grynberg M."/>
            <person name="Gujja S."/>
            <person name="Heiman D.I."/>
            <person name="Henn M.R."/>
            <person name="Kodira C.D."/>
            <person name="Leon-Narvaez H."/>
            <person name="Longo L.V."/>
            <person name="Ma L.J."/>
            <person name="Malavazi I."/>
            <person name="Matsuo A.L."/>
            <person name="Morais F.V."/>
            <person name="Pereira M."/>
            <person name="Rodriguez-Brito S."/>
            <person name="Sakthikumar S."/>
            <person name="Salem-Izacc S.M."/>
            <person name="Sykes S.M."/>
            <person name="Teixeira M.M."/>
            <person name="Vallejo M.C."/>
            <person name="Walter M.E."/>
            <person name="Yandava C."/>
            <person name="Young S."/>
            <person name="Zeng Q."/>
            <person name="Zucker J."/>
            <person name="Felipe M.S."/>
            <person name="Goldman G.H."/>
            <person name="Haas B.J."/>
            <person name="McEwen J.G."/>
            <person name="Nino-Vega G."/>
            <person name="Puccia R."/>
            <person name="San-Blas G."/>
            <person name="Soares C.M."/>
            <person name="Birren B.W."/>
            <person name="Cuomo C.A."/>
        </authorList>
    </citation>
    <scope>NUCLEOTIDE SEQUENCE [LARGE SCALE GENOMIC DNA]</scope>
    <source>
        <strain evidence="9">ATCC MYA-826 / Pb01</strain>
    </source>
</reference>